<dbReference type="AlphaFoldDB" id="A0A938B203"/>
<dbReference type="Proteomes" id="UP000712673">
    <property type="component" value="Unassembled WGS sequence"/>
</dbReference>
<comment type="caution">
    <text evidence="3">The sequence shown here is derived from an EMBL/GenBank/DDBJ whole genome shotgun (WGS) entry which is preliminary data.</text>
</comment>
<dbReference type="InterPro" id="IPR033948">
    <property type="entry name" value="ETF_beta_N"/>
</dbReference>
<protein>
    <submittedName>
        <fullName evidence="3">Electron transfer flavoprotein subunit beta/FixA family protein</fullName>
    </submittedName>
</protein>
<sequence length="266" mass="28598">MALHIVVAVKQVIDPEMPLSAFTIEAEGPRVVTPATFQPVLNGFDEHALEAALRLKDSQGATITVVSVGGQFTLDIMKKALAMGADNLILCQDPLFANLSDGFVTAQVLAAAMRKIGAYDLLFCGRQASDWDNAQVPLMLAELLDVPCLALAQKIEAADGKVRVEQLIPDGYAVAEAALPALVTVSNELGAPRYPTMRTIMAANRKRPTLWKASDLALEPDVLTPRIELVELAFPSRTQQCEVITGADEAEAGRNLALKLREAKLI</sequence>
<feature type="domain" description="Electron transfer flavoprotein alpha/beta-subunit N-terminal" evidence="2">
    <location>
        <begin position="31"/>
        <end position="220"/>
    </location>
</feature>
<evidence type="ECO:0000313" key="3">
    <source>
        <dbReference type="EMBL" id="MBM3223499.1"/>
    </source>
</evidence>
<evidence type="ECO:0000313" key="4">
    <source>
        <dbReference type="Proteomes" id="UP000712673"/>
    </source>
</evidence>
<proteinExistence type="predicted"/>
<evidence type="ECO:0000259" key="2">
    <source>
        <dbReference type="SMART" id="SM00893"/>
    </source>
</evidence>
<organism evidence="3 4">
    <name type="scientific">Tectimicrobiota bacterium</name>
    <dbReference type="NCBI Taxonomy" id="2528274"/>
    <lineage>
        <taxon>Bacteria</taxon>
        <taxon>Pseudomonadati</taxon>
        <taxon>Nitrospinota/Tectimicrobiota group</taxon>
        <taxon>Candidatus Tectimicrobiota</taxon>
    </lineage>
</organism>
<dbReference type="PIRSF" id="PIRSF000090">
    <property type="entry name" value="Beta-ETF"/>
    <property type="match status" value="1"/>
</dbReference>
<keyword evidence="1" id="KW-0813">Transport</keyword>
<dbReference type="SUPFAM" id="SSF52402">
    <property type="entry name" value="Adenine nucleotide alpha hydrolases-like"/>
    <property type="match status" value="1"/>
</dbReference>
<dbReference type="SMART" id="SM00893">
    <property type="entry name" value="ETF"/>
    <property type="match status" value="1"/>
</dbReference>
<dbReference type="InterPro" id="IPR012255">
    <property type="entry name" value="ETF_b"/>
</dbReference>
<keyword evidence="1" id="KW-0249">Electron transport</keyword>
<dbReference type="InterPro" id="IPR014730">
    <property type="entry name" value="ETF_a/b_N"/>
</dbReference>
<gene>
    <name evidence="3" type="ORF">FJZ47_06840</name>
</gene>
<reference evidence="3" key="1">
    <citation type="submission" date="2019-03" db="EMBL/GenBank/DDBJ databases">
        <title>Lake Tanganyika Metagenome-Assembled Genomes (MAGs).</title>
        <authorList>
            <person name="Tran P."/>
        </authorList>
    </citation>
    <scope>NUCLEOTIDE SEQUENCE</scope>
    <source>
        <strain evidence="3">K_DeepCast_65m_m2_066</strain>
    </source>
</reference>
<dbReference type="EMBL" id="VGLS01000152">
    <property type="protein sequence ID" value="MBM3223499.1"/>
    <property type="molecule type" value="Genomic_DNA"/>
</dbReference>
<dbReference type="Gene3D" id="3.40.50.620">
    <property type="entry name" value="HUPs"/>
    <property type="match status" value="1"/>
</dbReference>
<dbReference type="PANTHER" id="PTHR21294:SF17">
    <property type="entry name" value="PROTEIN FIXA"/>
    <property type="match status" value="1"/>
</dbReference>
<dbReference type="Pfam" id="PF01012">
    <property type="entry name" value="ETF"/>
    <property type="match status" value="1"/>
</dbReference>
<dbReference type="CDD" id="cd01714">
    <property type="entry name" value="ETF_beta"/>
    <property type="match status" value="1"/>
</dbReference>
<dbReference type="PANTHER" id="PTHR21294">
    <property type="entry name" value="ELECTRON TRANSFER FLAVOPROTEIN BETA-SUBUNIT"/>
    <property type="match status" value="1"/>
</dbReference>
<evidence type="ECO:0000256" key="1">
    <source>
        <dbReference type="ARBA" id="ARBA00022982"/>
    </source>
</evidence>
<dbReference type="GO" id="GO:0009055">
    <property type="term" value="F:electron transfer activity"/>
    <property type="evidence" value="ECO:0007669"/>
    <property type="project" value="InterPro"/>
</dbReference>
<accession>A0A938B203</accession>
<name>A0A938B203_UNCTE</name>
<dbReference type="InterPro" id="IPR014729">
    <property type="entry name" value="Rossmann-like_a/b/a_fold"/>
</dbReference>